<sequence>MKINFDKSNGLIPVIIQDNNSLQVLMLGYMNEEAFEKTKKEGRVTFFSRSKNRLWTKGEESGNFLTVKSMTIDCDQDTLLIKVNPKNVVCHTGSFSCFGEKNCKGFLYELEEKISQRIDEETENSYTYSLYQKGINKIAQKVGEEAVELVIEAKDNNNDLFKNEAADLLFHFLILLKSKNMTLENIEEVLMSRDRKAC</sequence>
<dbReference type="OrthoDB" id="9795769at2"/>
<evidence type="ECO:0000256" key="14">
    <source>
        <dbReference type="ARBA" id="ARBA00023268"/>
    </source>
</evidence>
<feature type="region of interest" description="Phosphoribosyl-AMP cyclohydrolase" evidence="15">
    <location>
        <begin position="1"/>
        <end position="106"/>
    </location>
</feature>
<dbReference type="GO" id="GO:0004635">
    <property type="term" value="F:phosphoribosyl-AMP cyclohydrolase activity"/>
    <property type="evidence" value="ECO:0007669"/>
    <property type="project" value="UniProtKB-UniRule"/>
</dbReference>
<dbReference type="GO" id="GO:0004636">
    <property type="term" value="F:phosphoribosyl-ATP diphosphatase activity"/>
    <property type="evidence" value="ECO:0007669"/>
    <property type="project" value="UniProtKB-UniRule"/>
</dbReference>
<comment type="pathway">
    <text evidence="4 15">Amino-acid biosynthesis; L-histidine biosynthesis; L-histidine from 5-phospho-alpha-D-ribose 1-diphosphate: step 3/9.</text>
</comment>
<comment type="similarity">
    <text evidence="6 15">In the C-terminal section; belongs to the PRA-PH family.</text>
</comment>
<dbReference type="Gene3D" id="3.10.20.810">
    <property type="entry name" value="Phosphoribosyl-AMP cyclohydrolase"/>
    <property type="match status" value="1"/>
</dbReference>
<comment type="similarity">
    <text evidence="7 15">In the N-terminal section; belongs to the PRA-CH family.</text>
</comment>
<keyword evidence="11 15" id="KW-0378">Hydrolase</keyword>
<evidence type="ECO:0000256" key="10">
    <source>
        <dbReference type="ARBA" id="ARBA00022741"/>
    </source>
</evidence>
<keyword evidence="18" id="KW-1185">Reference proteome</keyword>
<dbReference type="STRING" id="356305.SAMN05421841_1393"/>
<dbReference type="SUPFAM" id="SSF141734">
    <property type="entry name" value="HisI-like"/>
    <property type="match status" value="1"/>
</dbReference>
<evidence type="ECO:0000256" key="15">
    <source>
        <dbReference type="HAMAP-Rule" id="MF_01019"/>
    </source>
</evidence>
<keyword evidence="10 15" id="KW-0547">Nucleotide-binding</keyword>
<dbReference type="Pfam" id="PF01502">
    <property type="entry name" value="PRA-CH"/>
    <property type="match status" value="1"/>
</dbReference>
<organism evidence="17 18">
    <name type="scientific">Chryseobacterium wanjuense</name>
    <dbReference type="NCBI Taxonomy" id="356305"/>
    <lineage>
        <taxon>Bacteria</taxon>
        <taxon>Pseudomonadati</taxon>
        <taxon>Bacteroidota</taxon>
        <taxon>Flavobacteriia</taxon>
        <taxon>Flavobacteriales</taxon>
        <taxon>Weeksellaceae</taxon>
        <taxon>Chryseobacterium group</taxon>
        <taxon>Chryseobacterium</taxon>
    </lineage>
</organism>
<dbReference type="InterPro" id="IPR008179">
    <property type="entry name" value="HisE"/>
</dbReference>
<keyword evidence="13 15" id="KW-0368">Histidine biosynthesis</keyword>
<dbReference type="AlphaFoldDB" id="A0A1I0PSW2"/>
<dbReference type="InterPro" id="IPR021130">
    <property type="entry name" value="PRib-ATP_PPHydrolase-like"/>
</dbReference>
<dbReference type="CDD" id="cd11534">
    <property type="entry name" value="NTP-PPase_HisIE_like"/>
    <property type="match status" value="1"/>
</dbReference>
<dbReference type="Pfam" id="PF01503">
    <property type="entry name" value="PRA-PH"/>
    <property type="match status" value="1"/>
</dbReference>
<dbReference type="Proteomes" id="UP000199469">
    <property type="component" value="Unassembled WGS sequence"/>
</dbReference>
<evidence type="ECO:0000256" key="2">
    <source>
        <dbReference type="ARBA" id="ARBA00001460"/>
    </source>
</evidence>
<dbReference type="InterPro" id="IPR023019">
    <property type="entry name" value="His_synth_HisIE"/>
</dbReference>
<keyword evidence="8 15" id="KW-0963">Cytoplasm</keyword>
<evidence type="ECO:0000256" key="3">
    <source>
        <dbReference type="ARBA" id="ARBA00004496"/>
    </source>
</evidence>
<accession>A0A1I0PSW2</accession>
<dbReference type="PANTHER" id="PTHR42945:SF9">
    <property type="entry name" value="HISTIDINE BIOSYNTHESIS BIFUNCTIONAL PROTEIN HISIE"/>
    <property type="match status" value="1"/>
</dbReference>
<dbReference type="NCBIfam" id="TIGR03188">
    <property type="entry name" value="histidine_hisI"/>
    <property type="match status" value="1"/>
</dbReference>
<dbReference type="RefSeq" id="WP_089791267.1">
    <property type="nucleotide sequence ID" value="NZ_FOIU01000001.1"/>
</dbReference>
<dbReference type="InterPro" id="IPR002496">
    <property type="entry name" value="PRib_AMP_CycHydrolase_dom"/>
</dbReference>
<evidence type="ECO:0000256" key="8">
    <source>
        <dbReference type="ARBA" id="ARBA00022490"/>
    </source>
</evidence>
<comment type="subcellular location">
    <subcellularLocation>
        <location evidence="3 15">Cytoplasm</location>
    </subcellularLocation>
</comment>
<dbReference type="EMBL" id="FOIU01000001">
    <property type="protein sequence ID" value="SEW17422.1"/>
    <property type="molecule type" value="Genomic_DNA"/>
</dbReference>
<dbReference type="GO" id="GO:0005524">
    <property type="term" value="F:ATP binding"/>
    <property type="evidence" value="ECO:0007669"/>
    <property type="project" value="UniProtKB-KW"/>
</dbReference>
<dbReference type="NCBIfam" id="NF002747">
    <property type="entry name" value="PRK02759.1"/>
    <property type="match status" value="1"/>
</dbReference>
<dbReference type="EC" id="3.6.1.31" evidence="15"/>
<evidence type="ECO:0000313" key="17">
    <source>
        <dbReference type="EMBL" id="SEW17422.1"/>
    </source>
</evidence>
<dbReference type="NCBIfam" id="NF000768">
    <property type="entry name" value="PRK00051.1"/>
    <property type="match status" value="1"/>
</dbReference>
<dbReference type="GO" id="GO:0005737">
    <property type="term" value="C:cytoplasm"/>
    <property type="evidence" value="ECO:0007669"/>
    <property type="project" value="UniProtKB-SubCell"/>
</dbReference>
<feature type="domain" description="Phosphoribosyl-AMP cyclohydrolase" evidence="16">
    <location>
        <begin position="26"/>
        <end position="98"/>
    </location>
</feature>
<dbReference type="HAMAP" id="MF_01019">
    <property type="entry name" value="HisIE"/>
    <property type="match status" value="1"/>
</dbReference>
<dbReference type="UniPathway" id="UPA00031">
    <property type="reaction ID" value="UER00007"/>
</dbReference>
<proteinExistence type="inferred from homology"/>
<dbReference type="SUPFAM" id="SSF101386">
    <property type="entry name" value="all-alpha NTP pyrophosphatases"/>
    <property type="match status" value="1"/>
</dbReference>
<evidence type="ECO:0000259" key="16">
    <source>
        <dbReference type="Pfam" id="PF01502"/>
    </source>
</evidence>
<name>A0A1I0PSW2_9FLAO</name>
<evidence type="ECO:0000256" key="12">
    <source>
        <dbReference type="ARBA" id="ARBA00022840"/>
    </source>
</evidence>
<protein>
    <recommendedName>
        <fullName evidence="15">Histidine biosynthesis bifunctional protein HisIE</fullName>
    </recommendedName>
    <domain>
        <recommendedName>
            <fullName evidence="15">Phosphoribosyl-AMP cyclohydrolase</fullName>
            <shortName evidence="15">PRA-CH</shortName>
            <ecNumber evidence="15">3.5.4.19</ecNumber>
        </recommendedName>
    </domain>
    <domain>
        <recommendedName>
            <fullName evidence="15">Phosphoribosyl-ATP pyrophosphatase</fullName>
            <shortName evidence="15">PRA-PH</shortName>
            <ecNumber evidence="15">3.6.1.31</ecNumber>
        </recommendedName>
    </domain>
</protein>
<evidence type="ECO:0000256" key="4">
    <source>
        <dbReference type="ARBA" id="ARBA00005169"/>
    </source>
</evidence>
<reference evidence="18" key="1">
    <citation type="submission" date="2016-10" db="EMBL/GenBank/DDBJ databases">
        <authorList>
            <person name="Varghese N."/>
            <person name="Submissions S."/>
        </authorList>
    </citation>
    <scope>NUCLEOTIDE SEQUENCE [LARGE SCALE GENOMIC DNA]</scope>
    <source>
        <strain evidence="18">DSM 17724</strain>
    </source>
</reference>
<keyword evidence="9 15" id="KW-0028">Amino-acid biosynthesis</keyword>
<feature type="region of interest" description="Phosphoribosyl-ATP pyrophosphohydrolase" evidence="15">
    <location>
        <begin position="107"/>
        <end position="198"/>
    </location>
</feature>
<evidence type="ECO:0000256" key="5">
    <source>
        <dbReference type="ARBA" id="ARBA00005204"/>
    </source>
</evidence>
<dbReference type="GO" id="GO:0000105">
    <property type="term" value="P:L-histidine biosynthetic process"/>
    <property type="evidence" value="ECO:0007669"/>
    <property type="project" value="UniProtKB-UniRule"/>
</dbReference>
<evidence type="ECO:0000256" key="6">
    <source>
        <dbReference type="ARBA" id="ARBA00007731"/>
    </source>
</evidence>
<evidence type="ECO:0000256" key="11">
    <source>
        <dbReference type="ARBA" id="ARBA00022801"/>
    </source>
</evidence>
<dbReference type="HAMAP" id="MF_01020">
    <property type="entry name" value="HisE"/>
    <property type="match status" value="1"/>
</dbReference>
<dbReference type="PANTHER" id="PTHR42945">
    <property type="entry name" value="HISTIDINE BIOSYNTHESIS BIFUNCTIONAL PROTEIN"/>
    <property type="match status" value="1"/>
</dbReference>
<evidence type="ECO:0000256" key="9">
    <source>
        <dbReference type="ARBA" id="ARBA00022605"/>
    </source>
</evidence>
<evidence type="ECO:0000256" key="1">
    <source>
        <dbReference type="ARBA" id="ARBA00000024"/>
    </source>
</evidence>
<evidence type="ECO:0000256" key="13">
    <source>
        <dbReference type="ARBA" id="ARBA00023102"/>
    </source>
</evidence>
<comment type="catalytic activity">
    <reaction evidence="1 15">
        <text>1-(5-phospho-beta-D-ribosyl)-5'-AMP + H2O = 1-(5-phospho-beta-D-ribosyl)-5-[(5-phospho-beta-D-ribosylamino)methylideneamino]imidazole-4-carboxamide</text>
        <dbReference type="Rhea" id="RHEA:20049"/>
        <dbReference type="ChEBI" id="CHEBI:15377"/>
        <dbReference type="ChEBI" id="CHEBI:58435"/>
        <dbReference type="ChEBI" id="CHEBI:59457"/>
        <dbReference type="EC" id="3.5.4.19"/>
    </reaction>
</comment>
<dbReference type="InterPro" id="IPR038019">
    <property type="entry name" value="PRib_AMP_CycHydrolase_sf"/>
</dbReference>
<keyword evidence="14 15" id="KW-0511">Multifunctional enzyme</keyword>
<evidence type="ECO:0000256" key="7">
    <source>
        <dbReference type="ARBA" id="ARBA00008299"/>
    </source>
</evidence>
<comment type="pathway">
    <text evidence="5 15">Amino-acid biosynthesis; L-histidine biosynthesis; L-histidine from 5-phospho-alpha-D-ribose 1-diphosphate: step 2/9.</text>
</comment>
<evidence type="ECO:0000313" key="18">
    <source>
        <dbReference type="Proteomes" id="UP000199469"/>
    </source>
</evidence>
<dbReference type="Gene3D" id="1.10.287.1080">
    <property type="entry name" value="MazG-like"/>
    <property type="match status" value="1"/>
</dbReference>
<dbReference type="FunFam" id="3.10.20.810:FF:000001">
    <property type="entry name" value="Histidine biosynthesis bifunctional protein HisIE"/>
    <property type="match status" value="1"/>
</dbReference>
<comment type="catalytic activity">
    <reaction evidence="2 15">
        <text>1-(5-phospho-beta-D-ribosyl)-ATP + H2O = 1-(5-phospho-beta-D-ribosyl)-5'-AMP + diphosphate + H(+)</text>
        <dbReference type="Rhea" id="RHEA:22828"/>
        <dbReference type="ChEBI" id="CHEBI:15377"/>
        <dbReference type="ChEBI" id="CHEBI:15378"/>
        <dbReference type="ChEBI" id="CHEBI:33019"/>
        <dbReference type="ChEBI" id="CHEBI:59457"/>
        <dbReference type="ChEBI" id="CHEBI:73183"/>
        <dbReference type="EC" id="3.6.1.31"/>
    </reaction>
</comment>
<gene>
    <name evidence="15" type="primary">hisI</name>
    <name evidence="15" type="synonym">hisIE</name>
    <name evidence="17" type="ORF">SAMN05421841_1393</name>
</gene>
<keyword evidence="12 15" id="KW-0067">ATP-binding</keyword>
<dbReference type="EC" id="3.5.4.19" evidence="15"/>